<sequence>MKHKPLVFVDLDDTLFQTNRKSAPTDLHKIATTDKSGQPLSYMKPKQQVFVNWLLDSAEVVPVTARSVEALQRVHLPFQYGAICSHGGTVIDAQQNIDLDWFHIQQQAVAELNDLLHELPDILLKTAHDLGSIRTWTVEENDLKIYTVAKQNQPEDGLFLDQLVQHLPKDVLEHCYIHINGNNLAVIPKFVSKQKAVEFFIKKYDPEGERVILGWGDSLSDAGFLGCCDWFGMPKNSQLDHFLAHNLSNDHRQKGFLGHV</sequence>
<dbReference type="InterPro" id="IPR024197">
    <property type="entry name" value="TPP-like"/>
</dbReference>
<dbReference type="InterPro" id="IPR006380">
    <property type="entry name" value="SPP-like_dom"/>
</dbReference>
<feature type="domain" description="Sucrose phosphatase-like" evidence="1">
    <location>
        <begin position="159"/>
        <end position="225"/>
    </location>
</feature>
<dbReference type="EMBL" id="CP029397">
    <property type="protein sequence ID" value="AWL29035.1"/>
    <property type="molecule type" value="Genomic_DNA"/>
</dbReference>
<protein>
    <recommendedName>
        <fullName evidence="1">Sucrose phosphatase-like domain-containing protein</fullName>
    </recommendedName>
</protein>
<dbReference type="GO" id="GO:0003824">
    <property type="term" value="F:catalytic activity"/>
    <property type="evidence" value="ECO:0007669"/>
    <property type="project" value="UniProtKB-ARBA"/>
</dbReference>
<gene>
    <name evidence="2" type="ORF">DJ533_10875</name>
</gene>
<dbReference type="Pfam" id="PF05116">
    <property type="entry name" value="S6PP"/>
    <property type="match status" value="1"/>
</dbReference>
<dbReference type="AlphaFoldDB" id="A0A2S2FE06"/>
<name>A0A2S2FE06_9GAMM</name>
<dbReference type="InterPro" id="IPR023214">
    <property type="entry name" value="HAD_sf"/>
</dbReference>
<evidence type="ECO:0000259" key="1">
    <source>
        <dbReference type="Pfam" id="PF05116"/>
    </source>
</evidence>
<keyword evidence="3" id="KW-1185">Reference proteome</keyword>
<dbReference type="InterPro" id="IPR036412">
    <property type="entry name" value="HAD-like_sf"/>
</dbReference>
<evidence type="ECO:0000313" key="3">
    <source>
        <dbReference type="Proteomes" id="UP000245977"/>
    </source>
</evidence>
<organism evidence="2 3">
    <name type="scientific">Acinetobacter defluvii</name>
    <dbReference type="NCBI Taxonomy" id="1871111"/>
    <lineage>
        <taxon>Bacteria</taxon>
        <taxon>Pseudomonadati</taxon>
        <taxon>Pseudomonadota</taxon>
        <taxon>Gammaproteobacteria</taxon>
        <taxon>Moraxellales</taxon>
        <taxon>Moraxellaceae</taxon>
        <taxon>Acinetobacter</taxon>
    </lineage>
</organism>
<dbReference type="SUPFAM" id="SSF56784">
    <property type="entry name" value="HAD-like"/>
    <property type="match status" value="1"/>
</dbReference>
<dbReference type="Gene3D" id="3.40.50.1000">
    <property type="entry name" value="HAD superfamily/HAD-like"/>
    <property type="match status" value="1"/>
</dbReference>
<dbReference type="OrthoDB" id="8746852at2"/>
<evidence type="ECO:0000313" key="2">
    <source>
        <dbReference type="EMBL" id="AWL29035.1"/>
    </source>
</evidence>
<dbReference type="KEGG" id="adv:DJ533_10875"/>
<proteinExistence type="predicted"/>
<dbReference type="STRING" id="1871111.GCA_001704615_01150"/>
<accession>A0A2S2FE06</accession>
<reference evidence="2" key="1">
    <citation type="submission" date="2019-08" db="EMBL/GenBank/DDBJ databases">
        <title>The complete genome of Acinetobacter defluvii strain WCHAD010030.</title>
        <authorList>
            <person name="Hu Y."/>
            <person name="Qin J."/>
            <person name="Feng Y."/>
            <person name="Zong Z."/>
        </authorList>
    </citation>
    <scope>NUCLEOTIDE SEQUENCE</scope>
    <source>
        <strain evidence="2">WCHA30</strain>
    </source>
</reference>
<dbReference type="PIRSF" id="PIRSF030802">
    <property type="entry name" value="UCP030802"/>
    <property type="match status" value="1"/>
</dbReference>
<dbReference type="Proteomes" id="UP000245977">
    <property type="component" value="Chromosome"/>
</dbReference>
<dbReference type="RefSeq" id="WP_065995024.1">
    <property type="nucleotide sequence ID" value="NZ_CP029397.2"/>
</dbReference>